<accession>A0A1A9GJZ9</accession>
<proteinExistence type="predicted"/>
<protein>
    <recommendedName>
        <fullName evidence="4">Cupin domain protein</fullName>
    </recommendedName>
</protein>
<gene>
    <name evidence="2" type="ORF">I601_2173</name>
</gene>
<reference evidence="2 3" key="1">
    <citation type="submission" date="2016-03" db="EMBL/GenBank/DDBJ databases">
        <title>Complete genome sequence of a soil Actinobacterium, Nocardioides dokdonensis FR1436.</title>
        <authorList>
            <person name="Kwon S.-K."/>
            <person name="Kim K."/>
            <person name="Kim J.F."/>
        </authorList>
    </citation>
    <scope>NUCLEOTIDE SEQUENCE [LARGE SCALE GENOMIC DNA]</scope>
    <source>
        <strain evidence="2 3">FR1436</strain>
    </source>
</reference>
<dbReference type="PATRIC" id="fig|1300347.3.peg.2168"/>
<feature type="region of interest" description="Disordered" evidence="1">
    <location>
        <begin position="44"/>
        <end position="91"/>
    </location>
</feature>
<dbReference type="AlphaFoldDB" id="A0A1A9GJZ9"/>
<evidence type="ECO:0008006" key="4">
    <source>
        <dbReference type="Google" id="ProtNLM"/>
    </source>
</evidence>
<dbReference type="KEGG" id="ndk:I601_2173"/>
<evidence type="ECO:0000313" key="3">
    <source>
        <dbReference type="Proteomes" id="UP000077868"/>
    </source>
</evidence>
<dbReference type="Proteomes" id="UP000077868">
    <property type="component" value="Chromosome"/>
</dbReference>
<sequence length="91" mass="10046">MTLQTPSILGAGEGEHWHFLNTLQTLKVDGARSDGAKTALVFEGPRGFGPPLHSHDVEDREGLPGLHTRPVRRLRAHPGHCCRERHDPRAS</sequence>
<dbReference type="InterPro" id="IPR014710">
    <property type="entry name" value="RmlC-like_jellyroll"/>
</dbReference>
<evidence type="ECO:0000313" key="2">
    <source>
        <dbReference type="EMBL" id="ANH38598.1"/>
    </source>
</evidence>
<dbReference type="Gene3D" id="2.60.120.10">
    <property type="entry name" value="Jelly Rolls"/>
    <property type="match status" value="1"/>
</dbReference>
<dbReference type="STRING" id="1300347.I601_2173"/>
<keyword evidence="3" id="KW-1185">Reference proteome</keyword>
<feature type="compositionally biased region" description="Basic residues" evidence="1">
    <location>
        <begin position="69"/>
        <end position="80"/>
    </location>
</feature>
<dbReference type="EMBL" id="CP015079">
    <property type="protein sequence ID" value="ANH38598.1"/>
    <property type="molecule type" value="Genomic_DNA"/>
</dbReference>
<evidence type="ECO:0000256" key="1">
    <source>
        <dbReference type="SAM" id="MobiDB-lite"/>
    </source>
</evidence>
<organism evidence="2 3">
    <name type="scientific">Nocardioides dokdonensis FR1436</name>
    <dbReference type="NCBI Taxonomy" id="1300347"/>
    <lineage>
        <taxon>Bacteria</taxon>
        <taxon>Bacillati</taxon>
        <taxon>Actinomycetota</taxon>
        <taxon>Actinomycetes</taxon>
        <taxon>Propionibacteriales</taxon>
        <taxon>Nocardioidaceae</taxon>
        <taxon>Nocardioides</taxon>
    </lineage>
</organism>
<name>A0A1A9GJZ9_9ACTN</name>
<feature type="compositionally biased region" description="Basic and acidic residues" evidence="1">
    <location>
        <begin position="81"/>
        <end position="91"/>
    </location>
</feature>
<feature type="compositionally biased region" description="Basic and acidic residues" evidence="1">
    <location>
        <begin position="53"/>
        <end position="62"/>
    </location>
</feature>